<sequence>MVDLANLLLQLPPEIVLRIFSFLTTVEINKLASDLEHTDDGDRYHSLIILAYSLLYLKTLVVDSTETYMPKHVGQERNYIDIYLLSLVVSCSPVSLKQKALISTCPNSLTFCFTRELVDPKVFMEELNTFSDMLTRLVAPQKGIAESTTHQYLNMINGFSLVISSGRDQSSIELPTAVGVLILRLLTHLADPRASLSPTLLLKLVSLDIHNSDLGNFLHIEWGRLLCRFENLQLLKLNNNLIGNLIEEFEWPAKLRILTIANNKITSPDFISRLPKTLEVLSLGRNYFERIGFENSDLQLASFPRLRYLDLERSYLLKKINLHIFHNIGSKGNFSTLALYNCTLTDDCWHDLELAASQENFNILRGTDEFG</sequence>
<gene>
    <name evidence="1" type="ORF">QFC19_007056</name>
</gene>
<dbReference type="Proteomes" id="UP001241377">
    <property type="component" value="Unassembled WGS sequence"/>
</dbReference>
<dbReference type="EMBL" id="JASBWR010000091">
    <property type="protein sequence ID" value="KAJ9096673.1"/>
    <property type="molecule type" value="Genomic_DNA"/>
</dbReference>
<accession>A0ACC2VC27</accession>
<comment type="caution">
    <text evidence="1">The sequence shown here is derived from an EMBL/GenBank/DDBJ whole genome shotgun (WGS) entry which is preliminary data.</text>
</comment>
<evidence type="ECO:0000313" key="2">
    <source>
        <dbReference type="Proteomes" id="UP001241377"/>
    </source>
</evidence>
<evidence type="ECO:0000313" key="1">
    <source>
        <dbReference type="EMBL" id="KAJ9096673.1"/>
    </source>
</evidence>
<protein>
    <submittedName>
        <fullName evidence="1">Uncharacterized protein</fullName>
    </submittedName>
</protein>
<reference evidence="1" key="1">
    <citation type="submission" date="2023-04" db="EMBL/GenBank/DDBJ databases">
        <title>Draft Genome sequencing of Naganishia species isolated from polar environments using Oxford Nanopore Technology.</title>
        <authorList>
            <person name="Leo P."/>
            <person name="Venkateswaran K."/>
        </authorList>
    </citation>
    <scope>NUCLEOTIDE SEQUENCE</scope>
    <source>
        <strain evidence="1">MNA-CCFEE 5261</strain>
    </source>
</reference>
<proteinExistence type="predicted"/>
<keyword evidence="2" id="KW-1185">Reference proteome</keyword>
<name>A0ACC2VC27_9TREE</name>
<organism evidence="1 2">
    <name type="scientific">Naganishia cerealis</name>
    <dbReference type="NCBI Taxonomy" id="610337"/>
    <lineage>
        <taxon>Eukaryota</taxon>
        <taxon>Fungi</taxon>
        <taxon>Dikarya</taxon>
        <taxon>Basidiomycota</taxon>
        <taxon>Agaricomycotina</taxon>
        <taxon>Tremellomycetes</taxon>
        <taxon>Filobasidiales</taxon>
        <taxon>Filobasidiaceae</taxon>
        <taxon>Naganishia</taxon>
    </lineage>
</organism>